<dbReference type="Proteomes" id="UP000076738">
    <property type="component" value="Unassembled WGS sequence"/>
</dbReference>
<keyword evidence="1" id="KW-1133">Transmembrane helix</keyword>
<dbReference type="PANTHER" id="PTHR47642:SF5">
    <property type="entry name" value="ATP-DEPENDENT DNA HELICASE"/>
    <property type="match status" value="1"/>
</dbReference>
<feature type="transmembrane region" description="Helical" evidence="1">
    <location>
        <begin position="55"/>
        <end position="79"/>
    </location>
</feature>
<dbReference type="InterPro" id="IPR027417">
    <property type="entry name" value="P-loop_NTPase"/>
</dbReference>
<evidence type="ECO:0000256" key="1">
    <source>
        <dbReference type="SAM" id="Phobius"/>
    </source>
</evidence>
<dbReference type="Gene3D" id="3.40.50.300">
    <property type="entry name" value="P-loop containing nucleotide triphosphate hydrolases"/>
    <property type="match status" value="1"/>
</dbReference>
<reference evidence="2 3" key="1">
    <citation type="journal article" date="2016" name="Mol. Biol. Evol.">
        <title>Comparative Genomics of Early-Diverging Mushroom-Forming Fungi Provides Insights into the Origins of Lignocellulose Decay Capabilities.</title>
        <authorList>
            <person name="Nagy L.G."/>
            <person name="Riley R."/>
            <person name="Tritt A."/>
            <person name="Adam C."/>
            <person name="Daum C."/>
            <person name="Floudas D."/>
            <person name="Sun H."/>
            <person name="Yadav J.S."/>
            <person name="Pangilinan J."/>
            <person name="Larsson K.H."/>
            <person name="Matsuura K."/>
            <person name="Barry K."/>
            <person name="Labutti K."/>
            <person name="Kuo R."/>
            <person name="Ohm R.A."/>
            <person name="Bhattacharya S.S."/>
            <person name="Shirouzu T."/>
            <person name="Yoshinaga Y."/>
            <person name="Martin F.M."/>
            <person name="Grigoriev I.V."/>
            <person name="Hibbett D.S."/>
        </authorList>
    </citation>
    <scope>NUCLEOTIDE SEQUENCE [LARGE SCALE GENOMIC DNA]</scope>
    <source>
        <strain evidence="2 3">TUFC12733</strain>
    </source>
</reference>
<evidence type="ECO:0000313" key="3">
    <source>
        <dbReference type="Proteomes" id="UP000076738"/>
    </source>
</evidence>
<dbReference type="STRING" id="1330018.A0A167H1J5"/>
<dbReference type="OrthoDB" id="432234at2759"/>
<dbReference type="Pfam" id="PF13245">
    <property type="entry name" value="AAA_19"/>
    <property type="match status" value="1"/>
</dbReference>
<accession>A0A167H1J5</accession>
<protein>
    <submittedName>
        <fullName evidence="2">Uncharacterized protein</fullName>
    </submittedName>
</protein>
<feature type="non-terminal residue" evidence="2">
    <location>
        <position position="1"/>
    </location>
</feature>
<dbReference type="PANTHER" id="PTHR47642">
    <property type="entry name" value="ATP-DEPENDENT DNA HELICASE"/>
    <property type="match status" value="1"/>
</dbReference>
<dbReference type="InterPro" id="IPR051055">
    <property type="entry name" value="PIF1_helicase"/>
</dbReference>
<evidence type="ECO:0000313" key="2">
    <source>
        <dbReference type="EMBL" id="KZO91134.1"/>
    </source>
</evidence>
<keyword evidence="1" id="KW-0812">Transmembrane</keyword>
<feature type="non-terminal residue" evidence="2">
    <location>
        <position position="124"/>
    </location>
</feature>
<keyword evidence="3" id="KW-1185">Reference proteome</keyword>
<gene>
    <name evidence="2" type="ORF">CALVIDRAFT_459564</name>
</gene>
<dbReference type="AlphaFoldDB" id="A0A167H1J5"/>
<sequence length="124" mass="13420">NPEQQRAVRRVFDHATTCESKQLLLYIGGPGGTGKSHVINCIVSMFAALDMSDSLLLSTPTGAAAIVINGYTIHALTLLPQRKKGRVNMPLLDSIWNGVTYLVLDEISMVSALFLSEIACQMSL</sequence>
<proteinExistence type="predicted"/>
<organism evidence="2 3">
    <name type="scientific">Calocera viscosa (strain TUFC12733)</name>
    <dbReference type="NCBI Taxonomy" id="1330018"/>
    <lineage>
        <taxon>Eukaryota</taxon>
        <taxon>Fungi</taxon>
        <taxon>Dikarya</taxon>
        <taxon>Basidiomycota</taxon>
        <taxon>Agaricomycotina</taxon>
        <taxon>Dacrymycetes</taxon>
        <taxon>Dacrymycetales</taxon>
        <taxon>Dacrymycetaceae</taxon>
        <taxon>Calocera</taxon>
    </lineage>
</organism>
<dbReference type="EMBL" id="KV417328">
    <property type="protein sequence ID" value="KZO91134.1"/>
    <property type="molecule type" value="Genomic_DNA"/>
</dbReference>
<dbReference type="SUPFAM" id="SSF52540">
    <property type="entry name" value="P-loop containing nucleoside triphosphate hydrolases"/>
    <property type="match status" value="1"/>
</dbReference>
<keyword evidence="1" id="KW-0472">Membrane</keyword>
<name>A0A167H1J5_CALVF</name>